<protein>
    <recommendedName>
        <fullName evidence="2">Brix domain-containing protein</fullName>
    </recommendedName>
</protein>
<proteinExistence type="predicted"/>
<feature type="compositionally biased region" description="Acidic residues" evidence="1">
    <location>
        <begin position="466"/>
        <end position="490"/>
    </location>
</feature>
<dbReference type="PANTHER" id="PTHR12661">
    <property type="entry name" value="PETER PAN-RELATED"/>
    <property type="match status" value="1"/>
</dbReference>
<dbReference type="InterPro" id="IPR045112">
    <property type="entry name" value="PPAN-like"/>
</dbReference>
<evidence type="ECO:0000313" key="4">
    <source>
        <dbReference type="Proteomes" id="UP001530315"/>
    </source>
</evidence>
<feature type="domain" description="Brix" evidence="2">
    <location>
        <begin position="35"/>
        <end position="359"/>
    </location>
</feature>
<sequence>MPRRGRHRKKTRTHVVATDERITSALHSNDALKVPRSLVIRRGKTEGELVELVTDLRKLMRPYTALNFKEDARNRKMTLSHYAKSLCGPLGITHILGVSQNSGKVTLRVGRTPGGPTLTFRVKRFTLGRHIRSVQRRPYDSVKAYDSPPVVVTNNFGDASAAPHVKLMRITFQNMFPAINVSTVKLGECRRVVLFNFVRRDAAGGGGAEAEAEENGKKKVGSTGGNLDDDDDLEDEEVEVRHYAIRTKPVGVDRRVRRLVESKIPNLGKLNDIADYIAKSEEAGGAGGMSVGDMSDSEAEDEAAHVVMPSSSSSKRRGKKGNDNGSATIGGGSKSALKLVELGPRLRLKLYKVERLLSAGDVMYHAYVSKTPSEIAALKKRKDAEASLKKRRREEQEENVERKRRAKEEKKVARERRRKEREERAMAALRGEGELENDDGIEDESSEDDRSNDEEDERSESSRDDYDNDDDDKDADGTEEEEESESSSGE</sequence>
<keyword evidence="4" id="KW-1185">Reference proteome</keyword>
<feature type="compositionally biased region" description="Basic and acidic residues" evidence="1">
    <location>
        <begin position="384"/>
        <end position="412"/>
    </location>
</feature>
<reference evidence="3 4" key="1">
    <citation type="submission" date="2024-10" db="EMBL/GenBank/DDBJ databases">
        <title>Updated reference genomes for cyclostephanoid diatoms.</title>
        <authorList>
            <person name="Roberts W.R."/>
            <person name="Alverson A.J."/>
        </authorList>
    </citation>
    <scope>NUCLEOTIDE SEQUENCE [LARGE SCALE GENOMIC DNA]</scope>
    <source>
        <strain evidence="3 4">AJA276-08</strain>
    </source>
</reference>
<dbReference type="Pfam" id="PF04427">
    <property type="entry name" value="Brix"/>
    <property type="match status" value="1"/>
</dbReference>
<gene>
    <name evidence="3" type="ORF">ACHAW5_002232</name>
</gene>
<dbReference type="PANTHER" id="PTHR12661:SF5">
    <property type="entry name" value="SUPPRESSOR OF SWI4 1 HOMOLOG"/>
    <property type="match status" value="1"/>
</dbReference>
<dbReference type="Proteomes" id="UP001530315">
    <property type="component" value="Unassembled WGS sequence"/>
</dbReference>
<organism evidence="3 4">
    <name type="scientific">Stephanodiscus triporus</name>
    <dbReference type="NCBI Taxonomy" id="2934178"/>
    <lineage>
        <taxon>Eukaryota</taxon>
        <taxon>Sar</taxon>
        <taxon>Stramenopiles</taxon>
        <taxon>Ochrophyta</taxon>
        <taxon>Bacillariophyta</taxon>
        <taxon>Coscinodiscophyceae</taxon>
        <taxon>Thalassiosirophycidae</taxon>
        <taxon>Stephanodiscales</taxon>
        <taxon>Stephanodiscaceae</taxon>
        <taxon>Stephanodiscus</taxon>
    </lineage>
</organism>
<dbReference type="SMART" id="SM00879">
    <property type="entry name" value="Brix"/>
    <property type="match status" value="1"/>
</dbReference>
<name>A0ABD3QM86_9STRA</name>
<dbReference type="AlphaFoldDB" id="A0ABD3QM86"/>
<comment type="caution">
    <text evidence="3">The sequence shown here is derived from an EMBL/GenBank/DDBJ whole genome shotgun (WGS) entry which is preliminary data.</text>
</comment>
<feature type="region of interest" description="Disordered" evidence="1">
    <location>
        <begin position="285"/>
        <end position="332"/>
    </location>
</feature>
<evidence type="ECO:0000313" key="3">
    <source>
        <dbReference type="EMBL" id="KAL3801317.1"/>
    </source>
</evidence>
<feature type="region of interest" description="Disordered" evidence="1">
    <location>
        <begin position="384"/>
        <end position="490"/>
    </location>
</feature>
<dbReference type="InterPro" id="IPR007109">
    <property type="entry name" value="Brix"/>
</dbReference>
<evidence type="ECO:0000256" key="1">
    <source>
        <dbReference type="SAM" id="MobiDB-lite"/>
    </source>
</evidence>
<dbReference type="EMBL" id="JALLAZ020000192">
    <property type="protein sequence ID" value="KAL3801317.1"/>
    <property type="molecule type" value="Genomic_DNA"/>
</dbReference>
<evidence type="ECO:0000259" key="2">
    <source>
        <dbReference type="PROSITE" id="PS50833"/>
    </source>
</evidence>
<feature type="region of interest" description="Disordered" evidence="1">
    <location>
        <begin position="205"/>
        <end position="232"/>
    </location>
</feature>
<feature type="compositionally biased region" description="Acidic residues" evidence="1">
    <location>
        <begin position="434"/>
        <end position="458"/>
    </location>
</feature>
<accession>A0ABD3QM86</accession>
<dbReference type="PROSITE" id="PS50833">
    <property type="entry name" value="BRIX"/>
    <property type="match status" value="1"/>
</dbReference>